<dbReference type="Proteomes" id="UP001500253">
    <property type="component" value="Unassembled WGS sequence"/>
</dbReference>
<feature type="compositionally biased region" description="Low complexity" evidence="1">
    <location>
        <begin position="1"/>
        <end position="39"/>
    </location>
</feature>
<proteinExistence type="predicted"/>
<feature type="region of interest" description="Disordered" evidence="1">
    <location>
        <begin position="1"/>
        <end position="75"/>
    </location>
</feature>
<keyword evidence="3" id="KW-1185">Reference proteome</keyword>
<reference evidence="2 3" key="1">
    <citation type="journal article" date="2019" name="Int. J. Syst. Evol. Microbiol.">
        <title>The Global Catalogue of Microorganisms (GCM) 10K type strain sequencing project: providing services to taxonomists for standard genome sequencing and annotation.</title>
        <authorList>
            <consortium name="The Broad Institute Genomics Platform"/>
            <consortium name="The Broad Institute Genome Sequencing Center for Infectious Disease"/>
            <person name="Wu L."/>
            <person name="Ma J."/>
        </authorList>
    </citation>
    <scope>NUCLEOTIDE SEQUENCE [LARGE SCALE GENOMIC DNA]</scope>
    <source>
        <strain evidence="2 3">JCM 4316</strain>
    </source>
</reference>
<gene>
    <name evidence="2" type="ORF">GCM10010246_76240</name>
</gene>
<evidence type="ECO:0000313" key="3">
    <source>
        <dbReference type="Proteomes" id="UP001500253"/>
    </source>
</evidence>
<protein>
    <submittedName>
        <fullName evidence="2">Uncharacterized protein</fullName>
    </submittedName>
</protein>
<evidence type="ECO:0000313" key="2">
    <source>
        <dbReference type="EMBL" id="GAA2370858.1"/>
    </source>
</evidence>
<name>A0ABN3H6V8_9ACTN</name>
<comment type="caution">
    <text evidence="2">The sequence shown here is derived from an EMBL/GenBank/DDBJ whole genome shotgun (WGS) entry which is preliminary data.</text>
</comment>
<evidence type="ECO:0000256" key="1">
    <source>
        <dbReference type="SAM" id="MobiDB-lite"/>
    </source>
</evidence>
<sequence length="95" mass="9665">MVSLSTPRSATSRAAASSSRARLRAASARIGGAWPASGSSDRRAAPAPSPSPRGAEAGWDGGWGGADEVMPPSVADRGPVIFKWTAVRISGITFN</sequence>
<accession>A0ABN3H6V8</accession>
<dbReference type="EMBL" id="BAAASD010000055">
    <property type="protein sequence ID" value="GAA2370858.1"/>
    <property type="molecule type" value="Genomic_DNA"/>
</dbReference>
<organism evidence="2 3">
    <name type="scientific">Streptomyces cuspidosporus</name>
    <dbReference type="NCBI Taxonomy" id="66882"/>
    <lineage>
        <taxon>Bacteria</taxon>
        <taxon>Bacillati</taxon>
        <taxon>Actinomycetota</taxon>
        <taxon>Actinomycetes</taxon>
        <taxon>Kitasatosporales</taxon>
        <taxon>Streptomycetaceae</taxon>
        <taxon>Streptomyces</taxon>
    </lineage>
</organism>